<protein>
    <submittedName>
        <fullName evidence="1">Uncharacterized protein</fullName>
    </submittedName>
</protein>
<dbReference type="InParanoid" id="A0A2H3DBP2"/>
<proteinExistence type="predicted"/>
<dbReference type="AlphaFoldDB" id="A0A2H3DBP2"/>
<accession>A0A2H3DBP2</accession>
<dbReference type="EMBL" id="KZ293658">
    <property type="protein sequence ID" value="PBK92661.1"/>
    <property type="molecule type" value="Genomic_DNA"/>
</dbReference>
<evidence type="ECO:0000313" key="1">
    <source>
        <dbReference type="EMBL" id="PBK92661.1"/>
    </source>
</evidence>
<organism evidence="1 2">
    <name type="scientific">Armillaria gallica</name>
    <name type="common">Bulbous honey fungus</name>
    <name type="synonym">Armillaria bulbosa</name>
    <dbReference type="NCBI Taxonomy" id="47427"/>
    <lineage>
        <taxon>Eukaryota</taxon>
        <taxon>Fungi</taxon>
        <taxon>Dikarya</taxon>
        <taxon>Basidiomycota</taxon>
        <taxon>Agaricomycotina</taxon>
        <taxon>Agaricomycetes</taxon>
        <taxon>Agaricomycetidae</taxon>
        <taxon>Agaricales</taxon>
        <taxon>Marasmiineae</taxon>
        <taxon>Physalacriaceae</taxon>
        <taxon>Armillaria</taxon>
    </lineage>
</organism>
<evidence type="ECO:0000313" key="2">
    <source>
        <dbReference type="Proteomes" id="UP000217790"/>
    </source>
</evidence>
<sequence length="158" mass="18019">MISFVMWSNQDIWDAQIQADQDAAELAKKNVDQTVEDICLQLEKDEEIEKKEKDKKWPKLGNFDPLLNVKKEADPILHPYAQKQLADFKYCLLWYFMKTSATEASSIVNTLAPDTLNLQQDLGSELLSFQVSLAVKLSKNLQQSSGKKFLLVFADDTC</sequence>
<dbReference type="Proteomes" id="UP000217790">
    <property type="component" value="Unassembled WGS sequence"/>
</dbReference>
<keyword evidence="2" id="KW-1185">Reference proteome</keyword>
<dbReference type="STRING" id="47427.A0A2H3DBP2"/>
<name>A0A2H3DBP2_ARMGA</name>
<dbReference type="OrthoDB" id="3037913at2759"/>
<reference evidence="2" key="1">
    <citation type="journal article" date="2017" name="Nat. Ecol. Evol.">
        <title>Genome expansion and lineage-specific genetic innovations in the forest pathogenic fungi Armillaria.</title>
        <authorList>
            <person name="Sipos G."/>
            <person name="Prasanna A.N."/>
            <person name="Walter M.C."/>
            <person name="O'Connor E."/>
            <person name="Balint B."/>
            <person name="Krizsan K."/>
            <person name="Kiss B."/>
            <person name="Hess J."/>
            <person name="Varga T."/>
            <person name="Slot J."/>
            <person name="Riley R."/>
            <person name="Boka B."/>
            <person name="Rigling D."/>
            <person name="Barry K."/>
            <person name="Lee J."/>
            <person name="Mihaltcheva S."/>
            <person name="LaButti K."/>
            <person name="Lipzen A."/>
            <person name="Waldron R."/>
            <person name="Moloney N.M."/>
            <person name="Sperisen C."/>
            <person name="Kredics L."/>
            <person name="Vagvoelgyi C."/>
            <person name="Patrignani A."/>
            <person name="Fitzpatrick D."/>
            <person name="Nagy I."/>
            <person name="Doyle S."/>
            <person name="Anderson J.B."/>
            <person name="Grigoriev I.V."/>
            <person name="Gueldener U."/>
            <person name="Muensterkoetter M."/>
            <person name="Nagy L.G."/>
        </authorList>
    </citation>
    <scope>NUCLEOTIDE SEQUENCE [LARGE SCALE GENOMIC DNA]</scope>
    <source>
        <strain evidence="2">Ar21-2</strain>
    </source>
</reference>
<gene>
    <name evidence="1" type="ORF">ARMGADRAFT_1030898</name>
</gene>